<dbReference type="InParanoid" id="L0HDG8"/>
<evidence type="ECO:0000313" key="2">
    <source>
        <dbReference type="Proteomes" id="UP000010824"/>
    </source>
</evidence>
<dbReference type="EMBL" id="CP003167">
    <property type="protein sequence ID" value="AGB01139.1"/>
    <property type="molecule type" value="Genomic_DNA"/>
</dbReference>
<name>L0HDG8_METFS</name>
<reference evidence="1 2" key="2">
    <citation type="journal article" date="2014" name="Genome Announc.">
        <title>Complete Genome Sequence of Methanoregula formicica SMSPT, a Mesophilic Hydrogenotrophic Methanogen Isolated from a Methanogenic Upflow Anaerobic Sludge Blanket Reactor.</title>
        <authorList>
            <person name="Yamamoto K."/>
            <person name="Tamaki H."/>
            <person name="Cadillo-Quiroz H."/>
            <person name="Imachi H."/>
            <person name="Kyrpides N."/>
            <person name="Woyke T."/>
            <person name="Goodwin L."/>
            <person name="Zinder S.H."/>
            <person name="Kamagata Y."/>
            <person name="Liu W.T."/>
        </authorList>
    </citation>
    <scope>NUCLEOTIDE SEQUENCE [LARGE SCALE GENOMIC DNA]</scope>
    <source>
        <strain evidence="2">DSM 22288 / NBRC 105244 / SMSP</strain>
    </source>
</reference>
<organism evidence="1 2">
    <name type="scientific">Methanoregula formicica (strain DSM 22288 / NBRC 105244 / SMSP)</name>
    <dbReference type="NCBI Taxonomy" id="593750"/>
    <lineage>
        <taxon>Archaea</taxon>
        <taxon>Methanobacteriati</taxon>
        <taxon>Methanobacteriota</taxon>
        <taxon>Stenosarchaea group</taxon>
        <taxon>Methanomicrobia</taxon>
        <taxon>Methanomicrobiales</taxon>
        <taxon>Methanoregulaceae</taxon>
        <taxon>Methanoregula</taxon>
    </lineage>
</organism>
<protein>
    <submittedName>
        <fullName evidence="1">Uncharacterized protein</fullName>
    </submittedName>
</protein>
<dbReference type="KEGG" id="mfo:Metfor_0053"/>
<sequence>MPGLISLFSPYAKLGNIYRVEHHNKHGVSLPRLLRRSWIVDTPKSKRDKKIIFIVGECSLVQNIQEAIYNGYSVEIITGPKLRNVATKEKLKQLKIDYPDKLTLMVAEERPEKHFCIINGNILYEDPHSDVDNYGCATAVENAEKENISLVKKYFEEYKNKRRIKIIATPEEIGQLNTIE</sequence>
<accession>L0HDG8</accession>
<gene>
    <name evidence="1" type="ordered locus">Metfor_0053</name>
</gene>
<dbReference type="GeneID" id="14308726"/>
<proteinExistence type="predicted"/>
<reference evidence="2" key="1">
    <citation type="submission" date="2011-12" db="EMBL/GenBank/DDBJ databases">
        <title>Complete sequence of Methanoregula formicicum SMSP.</title>
        <authorList>
            <person name="Lucas S."/>
            <person name="Han J."/>
            <person name="Lapidus A."/>
            <person name="Cheng J.-F."/>
            <person name="Goodwin L."/>
            <person name="Pitluck S."/>
            <person name="Peters L."/>
            <person name="Ovchinnikova G."/>
            <person name="Teshima H."/>
            <person name="Detter J.C."/>
            <person name="Han C."/>
            <person name="Tapia R."/>
            <person name="Land M."/>
            <person name="Hauser L."/>
            <person name="Kyrpides N."/>
            <person name="Ivanova N."/>
            <person name="Pagani I."/>
            <person name="Imachi H."/>
            <person name="Tamaki H."/>
            <person name="Sekiguchi Y."/>
            <person name="Kamagata Y."/>
            <person name="Cadillo-Quiroz H."/>
            <person name="Zinder S."/>
            <person name="Liu W.-T."/>
            <person name="Woyke T."/>
        </authorList>
    </citation>
    <scope>NUCLEOTIDE SEQUENCE [LARGE SCALE GENOMIC DNA]</scope>
    <source>
        <strain evidence="2">DSM 22288 / NBRC 105244 / SMSP</strain>
    </source>
</reference>
<dbReference type="RefSeq" id="WP_015284103.1">
    <property type="nucleotide sequence ID" value="NC_019943.1"/>
</dbReference>
<dbReference type="HOGENOM" id="CLU_1492977_0_0_2"/>
<keyword evidence="2" id="KW-1185">Reference proteome</keyword>
<dbReference type="Proteomes" id="UP000010824">
    <property type="component" value="Chromosome"/>
</dbReference>
<evidence type="ECO:0000313" key="1">
    <source>
        <dbReference type="EMBL" id="AGB01139.1"/>
    </source>
</evidence>
<dbReference type="AlphaFoldDB" id="L0HDG8"/>